<dbReference type="EMBL" id="CP047045">
    <property type="protein sequence ID" value="QGZ95409.1"/>
    <property type="molecule type" value="Genomic_DNA"/>
</dbReference>
<reference evidence="3" key="1">
    <citation type="submission" date="2019-12" db="EMBL/GenBank/DDBJ databases">
        <title>Complete genome of Terracaulis silvestris 0127_4.</title>
        <authorList>
            <person name="Vieira S."/>
            <person name="Riedel T."/>
            <person name="Sproer C."/>
            <person name="Pascual J."/>
            <person name="Boedeker C."/>
            <person name="Overmann J."/>
        </authorList>
    </citation>
    <scope>NUCLEOTIDE SEQUENCE [LARGE SCALE GENOMIC DNA]</scope>
    <source>
        <strain evidence="3">0127_4</strain>
    </source>
</reference>
<gene>
    <name evidence="2" type="ORF">DSM104635_02258</name>
</gene>
<feature type="signal peptide" evidence="1">
    <location>
        <begin position="1"/>
        <end position="21"/>
    </location>
</feature>
<dbReference type="RefSeq" id="WP_158766272.1">
    <property type="nucleotide sequence ID" value="NZ_CP047045.1"/>
</dbReference>
<sequence length="189" mass="20432">MHGLSAIFALAFACFAAPVHAQEVTRCDGGERVLCHEIVVAAPAAEVWRLISTAEGFSTWAAPVVAIDLRVGGAFESSYNRNARIGDAGNIHNRVVAFAPETLLVIQIADAPPGFPHGAEARELTTVMAVEPVDATHARLRVSMMGFREGEAFDALFAFFDRGNAWTLQKLNERVMTGPVDWARQEGAR</sequence>
<name>A0A6I6ML35_9CAUL</name>
<evidence type="ECO:0000313" key="3">
    <source>
        <dbReference type="Proteomes" id="UP000431269"/>
    </source>
</evidence>
<dbReference type="Pfam" id="PF10604">
    <property type="entry name" value="Polyketide_cyc2"/>
    <property type="match status" value="1"/>
</dbReference>
<dbReference type="SUPFAM" id="SSF55961">
    <property type="entry name" value="Bet v1-like"/>
    <property type="match status" value="1"/>
</dbReference>
<dbReference type="InterPro" id="IPR019587">
    <property type="entry name" value="Polyketide_cyclase/dehydratase"/>
</dbReference>
<dbReference type="CDD" id="cd07814">
    <property type="entry name" value="SRPBCC_CalC_Aha1-like"/>
    <property type="match status" value="1"/>
</dbReference>
<accession>A0A6I6ML35</accession>
<protein>
    <submittedName>
        <fullName evidence="2">Polyketide cyclase / dehydrase and lipid transport</fullName>
    </submittedName>
</protein>
<dbReference type="Gene3D" id="3.30.530.20">
    <property type="match status" value="1"/>
</dbReference>
<dbReference type="KEGG" id="tsv:DSM104635_02258"/>
<proteinExistence type="predicted"/>
<keyword evidence="3" id="KW-1185">Reference proteome</keyword>
<evidence type="ECO:0000256" key="1">
    <source>
        <dbReference type="SAM" id="SignalP"/>
    </source>
</evidence>
<dbReference type="Proteomes" id="UP000431269">
    <property type="component" value="Chromosome"/>
</dbReference>
<keyword evidence="1" id="KW-0732">Signal</keyword>
<dbReference type="AlphaFoldDB" id="A0A6I6ML35"/>
<evidence type="ECO:0000313" key="2">
    <source>
        <dbReference type="EMBL" id="QGZ95409.1"/>
    </source>
</evidence>
<feature type="chain" id="PRO_5026235583" evidence="1">
    <location>
        <begin position="22"/>
        <end position="189"/>
    </location>
</feature>
<organism evidence="2 3">
    <name type="scientific">Terricaulis silvestris</name>
    <dbReference type="NCBI Taxonomy" id="2686094"/>
    <lineage>
        <taxon>Bacteria</taxon>
        <taxon>Pseudomonadati</taxon>
        <taxon>Pseudomonadota</taxon>
        <taxon>Alphaproteobacteria</taxon>
        <taxon>Caulobacterales</taxon>
        <taxon>Caulobacteraceae</taxon>
        <taxon>Terricaulis</taxon>
    </lineage>
</organism>
<dbReference type="InterPro" id="IPR023393">
    <property type="entry name" value="START-like_dom_sf"/>
</dbReference>